<dbReference type="InterPro" id="IPR006702">
    <property type="entry name" value="CASP_dom"/>
</dbReference>
<evidence type="ECO:0000256" key="6">
    <source>
        <dbReference type="ARBA" id="ARBA00022989"/>
    </source>
</evidence>
<comment type="similarity">
    <text evidence="2 8">Belongs to the Casparian strip membrane proteins (CASP) family.</text>
</comment>
<evidence type="ECO:0000256" key="9">
    <source>
        <dbReference type="SAM" id="MobiDB-lite"/>
    </source>
</evidence>
<keyword evidence="6 8" id="KW-1133">Transmembrane helix</keyword>
<evidence type="ECO:0000256" key="7">
    <source>
        <dbReference type="ARBA" id="ARBA00023136"/>
    </source>
</evidence>
<feature type="transmembrane region" description="Helical" evidence="8">
    <location>
        <begin position="127"/>
        <end position="149"/>
    </location>
</feature>
<evidence type="ECO:0000259" key="10">
    <source>
        <dbReference type="Pfam" id="PF04535"/>
    </source>
</evidence>
<evidence type="ECO:0000256" key="4">
    <source>
        <dbReference type="ARBA" id="ARBA00022475"/>
    </source>
</evidence>
<dbReference type="PANTHER" id="PTHR33573:SF38">
    <property type="entry name" value="CASP-LIKE PROTEIN 4A1"/>
    <property type="match status" value="1"/>
</dbReference>
<name>I3SLA5_MEDTR</name>
<feature type="domain" description="Casparian strip membrane protein" evidence="10">
    <location>
        <begin position="64"/>
        <end position="216"/>
    </location>
</feature>
<keyword evidence="4 8" id="KW-1003">Cell membrane</keyword>
<comment type="subcellular location">
    <subcellularLocation>
        <location evidence="1 8">Cell membrane</location>
        <topology evidence="1 8">Multi-pass membrane protein</topology>
    </subcellularLocation>
</comment>
<accession>I3SLA5</accession>
<evidence type="ECO:0000256" key="2">
    <source>
        <dbReference type="ARBA" id="ARBA00007651"/>
    </source>
</evidence>
<dbReference type="AlphaFoldDB" id="I3SLA5"/>
<feature type="region of interest" description="Disordered" evidence="9">
    <location>
        <begin position="1"/>
        <end position="24"/>
    </location>
</feature>
<protein>
    <recommendedName>
        <fullName evidence="8">CASP-like protein</fullName>
    </recommendedName>
</protein>
<evidence type="ECO:0000256" key="1">
    <source>
        <dbReference type="ARBA" id="ARBA00004651"/>
    </source>
</evidence>
<comment type="subunit">
    <text evidence="3 8">Homodimer and heterodimers.</text>
</comment>
<evidence type="ECO:0000256" key="8">
    <source>
        <dbReference type="RuleBase" id="RU361233"/>
    </source>
</evidence>
<organism evidence="11">
    <name type="scientific">Medicago truncatula</name>
    <name type="common">Barrel medic</name>
    <name type="synonym">Medicago tribuloides</name>
    <dbReference type="NCBI Taxonomy" id="3880"/>
    <lineage>
        <taxon>Eukaryota</taxon>
        <taxon>Viridiplantae</taxon>
        <taxon>Streptophyta</taxon>
        <taxon>Embryophyta</taxon>
        <taxon>Tracheophyta</taxon>
        <taxon>Spermatophyta</taxon>
        <taxon>Magnoliopsida</taxon>
        <taxon>eudicotyledons</taxon>
        <taxon>Gunneridae</taxon>
        <taxon>Pentapetalae</taxon>
        <taxon>rosids</taxon>
        <taxon>fabids</taxon>
        <taxon>Fabales</taxon>
        <taxon>Fabaceae</taxon>
        <taxon>Papilionoideae</taxon>
        <taxon>50 kb inversion clade</taxon>
        <taxon>NPAAA clade</taxon>
        <taxon>Hologalegina</taxon>
        <taxon>IRL clade</taxon>
        <taxon>Trifolieae</taxon>
        <taxon>Medicago</taxon>
    </lineage>
</organism>
<feature type="transmembrane region" description="Helical" evidence="8">
    <location>
        <begin position="209"/>
        <end position="231"/>
    </location>
</feature>
<reference evidence="11" key="1">
    <citation type="submission" date="2012-05" db="EMBL/GenBank/DDBJ databases">
        <authorList>
            <person name="Krishnakumar V."/>
            <person name="Cheung F."/>
            <person name="Xiao Y."/>
            <person name="Chan A."/>
            <person name="Moskal W.A."/>
            <person name="Town C.D."/>
        </authorList>
    </citation>
    <scope>NUCLEOTIDE SEQUENCE</scope>
</reference>
<evidence type="ECO:0000313" key="11">
    <source>
        <dbReference type="EMBL" id="AFK41047.1"/>
    </source>
</evidence>
<dbReference type="PANTHER" id="PTHR33573">
    <property type="entry name" value="CASP-LIKE PROTEIN 4A4"/>
    <property type="match status" value="1"/>
</dbReference>
<feature type="transmembrane region" description="Helical" evidence="8">
    <location>
        <begin position="170"/>
        <end position="189"/>
    </location>
</feature>
<dbReference type="Pfam" id="PF04535">
    <property type="entry name" value="CASP_dom"/>
    <property type="match status" value="1"/>
</dbReference>
<evidence type="ECO:0000256" key="5">
    <source>
        <dbReference type="ARBA" id="ARBA00022692"/>
    </source>
</evidence>
<keyword evidence="7 8" id="KW-0472">Membrane</keyword>
<dbReference type="EMBL" id="BT141253">
    <property type="protein sequence ID" value="AFK41047.1"/>
    <property type="molecule type" value="mRNA"/>
</dbReference>
<evidence type="ECO:0000256" key="3">
    <source>
        <dbReference type="ARBA" id="ARBA00011489"/>
    </source>
</evidence>
<dbReference type="GO" id="GO:0005886">
    <property type="term" value="C:plasma membrane"/>
    <property type="evidence" value="ECO:0007669"/>
    <property type="project" value="UniProtKB-SubCell"/>
</dbReference>
<feature type="transmembrane region" description="Helical" evidence="8">
    <location>
        <begin position="64"/>
        <end position="86"/>
    </location>
</feature>
<keyword evidence="5 8" id="KW-0812">Transmembrane</keyword>
<proteinExistence type="evidence at transcript level"/>
<feature type="compositionally biased region" description="Basic and acidic residues" evidence="9">
    <location>
        <begin position="11"/>
        <end position="21"/>
    </location>
</feature>
<dbReference type="ExpressionAtlas" id="I3SLA5">
    <property type="expression patterns" value="differential"/>
</dbReference>
<sequence>MSTINIESLDQDTKDEPKEQTQEDNNEVLKVLEEKINMMDPKNTSGDTEVVITNFLKSKKEVKWYVALLVIRVFAFVFCLIAFSVLGASEQRVLVSENLTNWYSSGFTIQTPYEFHWYKWDEFRYSFAANVIGFVYSGLQICHLVMYLITKKHTINPKLQGYFNVAIDQTLAYILMSASSSAATAAHLLKDYWLEHGADTFIEMANASVSMSFLAFGAFALASLVSGIILCSSPRYNCNTLCL</sequence>